<dbReference type="Gene3D" id="3.30.450.50">
    <property type="entry name" value="Longin domain"/>
    <property type="match status" value="1"/>
</dbReference>
<dbReference type="GO" id="GO:0016020">
    <property type="term" value="C:membrane"/>
    <property type="evidence" value="ECO:0007669"/>
    <property type="project" value="UniProtKB-SubCell"/>
</dbReference>
<name>A0AAV1EBT3_OLDCO</name>
<dbReference type="Proteomes" id="UP001161247">
    <property type="component" value="Chromosome 8"/>
</dbReference>
<sequence length="304" mass="33396">MGSVYYCCIWKKGGGVVYAYNGGDPEIENLAALCLEKTPPYHRWYLQTMGRKTFGFLMDAEEDGYVYFVIADEVIGNKGVLRFLEHLGKEFRKVTKKGSSKSHNGEANVNSSFSIQDQLVPVIHCLISSFESMSRIGGGDGGSERPEQVPAPYSSVELSPSPNDIVGNGQVDGVPLSKAPLLGKPSKQEKKKMKEHIIGIRDIELEENHRKSADRGGGARGVSHLGAFDSNSQSSSSVSPLQKDFGSARFRSSSSQLIQKRWCRQAYVGALSALVDQFCVISIRGLLLLFITCRLLEQIKEARV</sequence>
<reference evidence="6" key="1">
    <citation type="submission" date="2023-03" db="EMBL/GenBank/DDBJ databases">
        <authorList>
            <person name="Julca I."/>
        </authorList>
    </citation>
    <scope>NUCLEOTIDE SEQUENCE</scope>
</reference>
<gene>
    <name evidence="6" type="ORF">OLC1_LOCUS23276</name>
</gene>
<dbReference type="SMART" id="SM01270">
    <property type="entry name" value="Longin"/>
    <property type="match status" value="1"/>
</dbReference>
<feature type="region of interest" description="Disordered" evidence="4">
    <location>
        <begin position="208"/>
        <end position="240"/>
    </location>
</feature>
<accession>A0AAV1EBT3</accession>
<organism evidence="6 7">
    <name type="scientific">Oldenlandia corymbosa var. corymbosa</name>
    <dbReference type="NCBI Taxonomy" id="529605"/>
    <lineage>
        <taxon>Eukaryota</taxon>
        <taxon>Viridiplantae</taxon>
        <taxon>Streptophyta</taxon>
        <taxon>Embryophyta</taxon>
        <taxon>Tracheophyta</taxon>
        <taxon>Spermatophyta</taxon>
        <taxon>Magnoliopsida</taxon>
        <taxon>eudicotyledons</taxon>
        <taxon>Gunneridae</taxon>
        <taxon>Pentapetalae</taxon>
        <taxon>asterids</taxon>
        <taxon>lamiids</taxon>
        <taxon>Gentianales</taxon>
        <taxon>Rubiaceae</taxon>
        <taxon>Rubioideae</taxon>
        <taxon>Spermacoceae</taxon>
        <taxon>Hedyotis-Oldenlandia complex</taxon>
        <taxon>Oldenlandia</taxon>
    </lineage>
</organism>
<evidence type="ECO:0000313" key="7">
    <source>
        <dbReference type="Proteomes" id="UP001161247"/>
    </source>
</evidence>
<dbReference type="AlphaFoldDB" id="A0AAV1EBT3"/>
<dbReference type="PANTHER" id="PTHR47461:SF1">
    <property type="entry name" value="PHYTOLONGIN PHYL1.2"/>
    <property type="match status" value="1"/>
</dbReference>
<proteinExistence type="inferred from homology"/>
<protein>
    <submittedName>
        <fullName evidence="6">OLC1v1018525C1</fullName>
    </submittedName>
</protein>
<dbReference type="InterPro" id="IPR044783">
    <property type="entry name" value="PHYL"/>
</dbReference>
<feature type="compositionally biased region" description="Low complexity" evidence="4">
    <location>
        <begin position="230"/>
        <end position="239"/>
    </location>
</feature>
<keyword evidence="3" id="KW-0472">Membrane</keyword>
<evidence type="ECO:0000256" key="1">
    <source>
        <dbReference type="ARBA" id="ARBA00004370"/>
    </source>
</evidence>
<evidence type="ECO:0000256" key="3">
    <source>
        <dbReference type="ARBA" id="ARBA00023136"/>
    </source>
</evidence>
<dbReference type="PANTHER" id="PTHR47461">
    <property type="entry name" value="PHYTOLONGIN PHYL1.2"/>
    <property type="match status" value="1"/>
</dbReference>
<dbReference type="SUPFAM" id="SSF64356">
    <property type="entry name" value="SNARE-like"/>
    <property type="match status" value="1"/>
</dbReference>
<feature type="region of interest" description="Disordered" evidence="4">
    <location>
        <begin position="136"/>
        <end position="170"/>
    </location>
</feature>
<comment type="subcellular location">
    <subcellularLocation>
        <location evidence="1">Membrane</location>
    </subcellularLocation>
</comment>
<dbReference type="InterPro" id="IPR011012">
    <property type="entry name" value="Longin-like_dom_sf"/>
</dbReference>
<evidence type="ECO:0000256" key="2">
    <source>
        <dbReference type="ARBA" id="ARBA00008025"/>
    </source>
</evidence>
<dbReference type="InterPro" id="IPR010908">
    <property type="entry name" value="Longin_dom"/>
</dbReference>
<evidence type="ECO:0000259" key="5">
    <source>
        <dbReference type="SMART" id="SM01270"/>
    </source>
</evidence>
<evidence type="ECO:0000313" key="6">
    <source>
        <dbReference type="EMBL" id="CAI9117179.1"/>
    </source>
</evidence>
<evidence type="ECO:0000256" key="4">
    <source>
        <dbReference type="SAM" id="MobiDB-lite"/>
    </source>
</evidence>
<keyword evidence="7" id="KW-1185">Reference proteome</keyword>
<comment type="similarity">
    <text evidence="2">Belongs to the synaptobrevin family.</text>
</comment>
<feature type="domain" description="Longin" evidence="5">
    <location>
        <begin position="30"/>
        <end position="116"/>
    </location>
</feature>
<dbReference type="EMBL" id="OX459125">
    <property type="protein sequence ID" value="CAI9117179.1"/>
    <property type="molecule type" value="Genomic_DNA"/>
</dbReference>